<evidence type="ECO:0000313" key="1">
    <source>
        <dbReference type="EMBL" id="PLC49915.1"/>
    </source>
</evidence>
<dbReference type="InterPro" id="IPR010982">
    <property type="entry name" value="Lambda_DNA-bd_dom_sf"/>
</dbReference>
<dbReference type="Gene3D" id="1.10.260.40">
    <property type="entry name" value="lambda repressor-like DNA-binding domains"/>
    <property type="match status" value="1"/>
</dbReference>
<accession>A0A2N4U4G5</accession>
<dbReference type="OrthoDB" id="1097442at2"/>
<evidence type="ECO:0000313" key="2">
    <source>
        <dbReference type="Proteomes" id="UP000234190"/>
    </source>
</evidence>
<protein>
    <submittedName>
        <fullName evidence="1">Transcriptional regulator</fullName>
    </submittedName>
</protein>
<name>A0A2N4U4G5_9BURK</name>
<dbReference type="Proteomes" id="UP000234190">
    <property type="component" value="Unassembled WGS sequence"/>
</dbReference>
<dbReference type="AlphaFoldDB" id="A0A2N4U4G5"/>
<dbReference type="EMBL" id="PDNW01000007">
    <property type="protein sequence ID" value="PLC49915.1"/>
    <property type="molecule type" value="Genomic_DNA"/>
</dbReference>
<gene>
    <name evidence="1" type="ORF">CR159_09670</name>
</gene>
<reference evidence="1 2" key="1">
    <citation type="submission" date="2017-10" db="EMBL/GenBank/DDBJ databases">
        <title>Two draft genome sequences of Pusillimonas sp. strains isolated from a nitrate- and radionuclide-contaminated groundwater in Russia.</title>
        <authorList>
            <person name="Grouzdev D.S."/>
            <person name="Tourova T.P."/>
            <person name="Goeva M.A."/>
            <person name="Babich T.L."/>
            <person name="Sokolova D.S."/>
            <person name="Abdullin R."/>
            <person name="Poltaraus A.B."/>
            <person name="Toshchakov S.V."/>
            <person name="Nazina T.N."/>
        </authorList>
    </citation>
    <scope>NUCLEOTIDE SEQUENCE [LARGE SCALE GENOMIC DNA]</scope>
    <source>
        <strain evidence="1 2">JR1/69-3-13</strain>
    </source>
</reference>
<dbReference type="RefSeq" id="WP_102073820.1">
    <property type="nucleotide sequence ID" value="NZ_PDNW01000007.1"/>
</dbReference>
<comment type="caution">
    <text evidence="1">The sequence shown here is derived from an EMBL/GenBank/DDBJ whole genome shotgun (WGS) entry which is preliminary data.</text>
</comment>
<dbReference type="GO" id="GO:0003677">
    <property type="term" value="F:DNA binding"/>
    <property type="evidence" value="ECO:0007669"/>
    <property type="project" value="InterPro"/>
</dbReference>
<proteinExistence type="predicted"/>
<organism evidence="1 2">
    <name type="scientific">Pollutimonas subterranea</name>
    <dbReference type="NCBI Taxonomy" id="2045210"/>
    <lineage>
        <taxon>Bacteria</taxon>
        <taxon>Pseudomonadati</taxon>
        <taxon>Pseudomonadota</taxon>
        <taxon>Betaproteobacteria</taxon>
        <taxon>Burkholderiales</taxon>
        <taxon>Alcaligenaceae</taxon>
        <taxon>Pollutimonas</taxon>
    </lineage>
</organism>
<keyword evidence="2" id="KW-1185">Reference proteome</keyword>
<dbReference type="SUPFAM" id="SSF47413">
    <property type="entry name" value="lambda repressor-like DNA-binding domains"/>
    <property type="match status" value="1"/>
</dbReference>
<sequence length="84" mass="8990">MQKRSIQRGRPVGTTTYEAEPAIAFGAAVREERTNQGIAQETLAHLAGIERSHMGKIARALKCSSAHLMTLTEAKLAESAPSAD</sequence>